<keyword evidence="4" id="KW-1185">Reference proteome</keyword>
<feature type="region of interest" description="Disordered" evidence="1">
    <location>
        <begin position="86"/>
        <end position="169"/>
    </location>
</feature>
<comment type="caution">
    <text evidence="3">The sequence shown here is derived from an EMBL/GenBank/DDBJ whole genome shotgun (WGS) entry which is preliminary data.</text>
</comment>
<proteinExistence type="predicted"/>
<dbReference type="InterPro" id="IPR032389">
    <property type="entry name" value="GspB_C"/>
</dbReference>
<feature type="compositionally biased region" description="Pro residues" evidence="1">
    <location>
        <begin position="147"/>
        <end position="160"/>
    </location>
</feature>
<gene>
    <name evidence="3" type="ORF">GCM10023332_22330</name>
</gene>
<dbReference type="EMBL" id="BAABJY010000002">
    <property type="protein sequence ID" value="GAA4869293.1"/>
    <property type="molecule type" value="Genomic_DNA"/>
</dbReference>
<evidence type="ECO:0000256" key="1">
    <source>
        <dbReference type="SAM" id="MobiDB-lite"/>
    </source>
</evidence>
<feature type="compositionally biased region" description="Pro residues" evidence="1">
    <location>
        <begin position="96"/>
        <end position="121"/>
    </location>
</feature>
<feature type="compositionally biased region" description="Low complexity" evidence="1">
    <location>
        <begin position="122"/>
        <end position="131"/>
    </location>
</feature>
<organism evidence="3 4">
    <name type="scientific">Luteimonas vadosa</name>
    <dbReference type="NCBI Taxonomy" id="1165507"/>
    <lineage>
        <taxon>Bacteria</taxon>
        <taxon>Pseudomonadati</taxon>
        <taxon>Pseudomonadota</taxon>
        <taxon>Gammaproteobacteria</taxon>
        <taxon>Lysobacterales</taxon>
        <taxon>Lysobacteraceae</taxon>
        <taxon>Luteimonas</taxon>
    </lineage>
</organism>
<protein>
    <recommendedName>
        <fullName evidence="2">Type II secretion system protein GspB C-terminal domain-containing protein</fullName>
    </recommendedName>
</protein>
<evidence type="ECO:0000259" key="2">
    <source>
        <dbReference type="Pfam" id="PF16537"/>
    </source>
</evidence>
<sequence>MSLILEALRKSEAERRRGQAPDLHAELPPLAHGHPNRIPRWAGLALAAAALIAVAWWWSGTQHTSLEASAPAAPSEVVLQPEPATATAYPRVDRIPPAPAPRQAPASPPAPAAVQPPPGVRPGPATATPPDATERTPPGPSVVDAPAPAPRAPAAPPPATTPTSRAAPAVPTVAELPAAERDQLPPLKLTMHMWNERPAQRFVILDGNRHGEGDRIGDATITRIDPDGVTLELNGRAVRLPLR</sequence>
<reference evidence="4" key="1">
    <citation type="journal article" date="2019" name="Int. J. Syst. Evol. Microbiol.">
        <title>The Global Catalogue of Microorganisms (GCM) 10K type strain sequencing project: providing services to taxonomists for standard genome sequencing and annotation.</title>
        <authorList>
            <consortium name="The Broad Institute Genomics Platform"/>
            <consortium name="The Broad Institute Genome Sequencing Center for Infectious Disease"/>
            <person name="Wu L."/>
            <person name="Ma J."/>
        </authorList>
    </citation>
    <scope>NUCLEOTIDE SEQUENCE [LARGE SCALE GENOMIC DNA]</scope>
    <source>
        <strain evidence="4">JCM 18392</strain>
    </source>
</reference>
<feature type="domain" description="Type II secretion system protein GspB C-terminal" evidence="2">
    <location>
        <begin position="184"/>
        <end position="241"/>
    </location>
</feature>
<evidence type="ECO:0000313" key="3">
    <source>
        <dbReference type="EMBL" id="GAA4869293.1"/>
    </source>
</evidence>
<accession>A0ABP9E8S1</accession>
<name>A0ABP9E8S1_9GAMM</name>
<dbReference type="RefSeq" id="WP_345295562.1">
    <property type="nucleotide sequence ID" value="NZ_BAABJY010000002.1"/>
</dbReference>
<dbReference type="Pfam" id="PF16537">
    <property type="entry name" value="T2SSB"/>
    <property type="match status" value="1"/>
</dbReference>
<evidence type="ECO:0000313" key="4">
    <source>
        <dbReference type="Proteomes" id="UP001501323"/>
    </source>
</evidence>
<dbReference type="Proteomes" id="UP001501323">
    <property type="component" value="Unassembled WGS sequence"/>
</dbReference>